<accession>A0A4P7GRN1</accession>
<dbReference type="InterPro" id="IPR000638">
    <property type="entry name" value="Gas-vesicle_GvpA-like"/>
</dbReference>
<feature type="compositionally biased region" description="Low complexity" evidence="3">
    <location>
        <begin position="84"/>
        <end position="99"/>
    </location>
</feature>
<dbReference type="Proteomes" id="UP000294894">
    <property type="component" value="Chromosome"/>
</dbReference>
<dbReference type="AlphaFoldDB" id="A0A4P7GRN1"/>
<keyword evidence="1" id="KW-0304">Gas vesicle</keyword>
<dbReference type="GO" id="GO:0005198">
    <property type="term" value="F:structural molecule activity"/>
    <property type="evidence" value="ECO:0007669"/>
    <property type="project" value="InterPro"/>
</dbReference>
<feature type="compositionally biased region" description="Low complexity" evidence="3">
    <location>
        <begin position="38"/>
        <end position="53"/>
    </location>
</feature>
<feature type="compositionally biased region" description="Basic residues" evidence="3">
    <location>
        <begin position="152"/>
        <end position="170"/>
    </location>
</feature>
<evidence type="ECO:0000256" key="2">
    <source>
        <dbReference type="ARBA" id="ARBA00035108"/>
    </source>
</evidence>
<proteinExistence type="predicted"/>
<feature type="region of interest" description="Disordered" evidence="3">
    <location>
        <begin position="1"/>
        <end position="59"/>
    </location>
</feature>
<dbReference type="GO" id="GO:0031411">
    <property type="term" value="C:gas vesicle"/>
    <property type="evidence" value="ECO:0007669"/>
    <property type="project" value="UniProtKB-SubCell"/>
</dbReference>
<evidence type="ECO:0000313" key="5">
    <source>
        <dbReference type="Proteomes" id="UP000294894"/>
    </source>
</evidence>
<dbReference type="OrthoDB" id="3790311at2"/>
<dbReference type="Pfam" id="PF00741">
    <property type="entry name" value="Gas_vesicle"/>
    <property type="match status" value="1"/>
</dbReference>
<dbReference type="GO" id="GO:0012506">
    <property type="term" value="C:vesicle membrane"/>
    <property type="evidence" value="ECO:0007669"/>
    <property type="project" value="InterPro"/>
</dbReference>
<gene>
    <name evidence="4" type="ORF">EXE57_14275</name>
</gene>
<name>A0A4P7GRN1_9ACTN</name>
<reference evidence="4 5" key="1">
    <citation type="submission" date="2019-03" db="EMBL/GenBank/DDBJ databases">
        <title>Three New Species of Nocardioides, Nocardioides euryhalodurans sp. nov., Nocardioides seonyuensis sp. nov. and Nocardioides eburneoflavus sp. nov., Iolated from Soil.</title>
        <authorList>
            <person name="Roh S.G."/>
            <person name="Lee C."/>
            <person name="Kim M.-K."/>
            <person name="Kim S.B."/>
        </authorList>
    </citation>
    <scope>NUCLEOTIDE SEQUENCE [LARGE SCALE GENOMIC DNA]</scope>
    <source>
        <strain evidence="4 5">MMS17-SY117</strain>
    </source>
</reference>
<evidence type="ECO:0000313" key="4">
    <source>
        <dbReference type="EMBL" id="QBR94521.1"/>
    </source>
</evidence>
<evidence type="ECO:0000256" key="1">
    <source>
        <dbReference type="ARBA" id="ARBA00022987"/>
    </source>
</evidence>
<feature type="region of interest" description="Disordered" evidence="3">
    <location>
        <begin position="81"/>
        <end position="174"/>
    </location>
</feature>
<evidence type="ECO:0000256" key="3">
    <source>
        <dbReference type="SAM" id="MobiDB-lite"/>
    </source>
</evidence>
<dbReference type="EMBL" id="CP038267">
    <property type="protein sequence ID" value="QBR94521.1"/>
    <property type="molecule type" value="Genomic_DNA"/>
</dbReference>
<feature type="compositionally biased region" description="Gly residues" evidence="3">
    <location>
        <begin position="108"/>
        <end position="118"/>
    </location>
</feature>
<dbReference type="KEGG" id="noy:EXE57_14275"/>
<comment type="subcellular location">
    <subcellularLocation>
        <location evidence="2">Gas vesicle</location>
    </subcellularLocation>
</comment>
<protein>
    <submittedName>
        <fullName evidence="4">Gas vesicle protein</fullName>
    </submittedName>
</protein>
<organism evidence="4 5">
    <name type="scientific">Nocardioides euryhalodurans</name>
    <dbReference type="NCBI Taxonomy" id="2518370"/>
    <lineage>
        <taxon>Bacteria</taxon>
        <taxon>Bacillati</taxon>
        <taxon>Actinomycetota</taxon>
        <taxon>Actinomycetes</taxon>
        <taxon>Propionibacteriales</taxon>
        <taxon>Nocardioidaceae</taxon>
        <taxon>Nocardioides</taxon>
    </lineage>
</organism>
<sequence>MARGRGAGTRRRGLGSGVVGADGTPASGNNLPRRRRCAAAPRGAARSAHRGAGPCRGAGRVECESHRAAAWRRVRVSCPDLRRGVPAPAQGRGRGARTASRGRHSRGRGGPPGAGRPHGGFPPVAAPGSAAHGAPRDHGPQRRVPGPSRCRNGLRRPGARPRRPAHRSQRRGGGAVAALLLRRSGGDVTSSAVEARPARAAAQQQIALVDLLDRLLGTGVVLSGDIVISLAGVDLVQVSLRALITTVRAEMVTVP</sequence>
<keyword evidence="5" id="KW-1185">Reference proteome</keyword>